<dbReference type="RefSeq" id="WP_307326236.1">
    <property type="nucleotide sequence ID" value="NZ_JAUSUG010000010.1"/>
</dbReference>
<reference evidence="2 3" key="1">
    <citation type="submission" date="2023-07" db="EMBL/GenBank/DDBJ databases">
        <title>Genomic Encyclopedia of Type Strains, Phase IV (KMG-IV): sequencing the most valuable type-strain genomes for metagenomic binning, comparative biology and taxonomic classification.</title>
        <authorList>
            <person name="Goeker M."/>
        </authorList>
    </citation>
    <scope>NUCLEOTIDE SEQUENCE [LARGE SCALE GENOMIC DNA]</scope>
    <source>
        <strain evidence="2 3">DSM 9768</strain>
    </source>
</reference>
<feature type="coiled-coil region" evidence="1">
    <location>
        <begin position="73"/>
        <end position="140"/>
    </location>
</feature>
<gene>
    <name evidence="2" type="ORF">J2S74_002677</name>
</gene>
<accession>A0ABT9ZYW2</accession>
<protein>
    <submittedName>
        <fullName evidence="2">Uncharacterized protein</fullName>
    </submittedName>
</protein>
<evidence type="ECO:0000256" key="1">
    <source>
        <dbReference type="SAM" id="Coils"/>
    </source>
</evidence>
<keyword evidence="1" id="KW-0175">Coiled coil</keyword>
<dbReference type="Proteomes" id="UP001230005">
    <property type="component" value="Unassembled WGS sequence"/>
</dbReference>
<organism evidence="2 3">
    <name type="scientific">Evansella vedderi</name>
    <dbReference type="NCBI Taxonomy" id="38282"/>
    <lineage>
        <taxon>Bacteria</taxon>
        <taxon>Bacillati</taxon>
        <taxon>Bacillota</taxon>
        <taxon>Bacilli</taxon>
        <taxon>Bacillales</taxon>
        <taxon>Bacillaceae</taxon>
        <taxon>Evansella</taxon>
    </lineage>
</organism>
<evidence type="ECO:0000313" key="2">
    <source>
        <dbReference type="EMBL" id="MDQ0255295.1"/>
    </source>
</evidence>
<sequence length="164" mass="18953">MQKGKQELSELITLLGMKAEDHFNTKIKKQWNDSNVVKISDLALKRHLQLLKNLRKYSDVIALQLNLPTKQEVANIAKLAVQIEEKLDDLEEKLLLLTKDGVLENTEITQEKGKSIIEPIEEKQDNRQHAKEALRNLIRENLLNNSLNTNSLQETLEKMIHRRG</sequence>
<dbReference type="EMBL" id="JAUSUG010000010">
    <property type="protein sequence ID" value="MDQ0255295.1"/>
    <property type="molecule type" value="Genomic_DNA"/>
</dbReference>
<keyword evidence="3" id="KW-1185">Reference proteome</keyword>
<name>A0ABT9ZYW2_9BACI</name>
<proteinExistence type="predicted"/>
<comment type="caution">
    <text evidence="2">The sequence shown here is derived from an EMBL/GenBank/DDBJ whole genome shotgun (WGS) entry which is preliminary data.</text>
</comment>
<evidence type="ECO:0000313" key="3">
    <source>
        <dbReference type="Proteomes" id="UP001230005"/>
    </source>
</evidence>